<dbReference type="KEGG" id="pfj:MYCFIDRAFT_170990"/>
<dbReference type="Proteomes" id="UP000016932">
    <property type="component" value="Unassembled WGS sequence"/>
</dbReference>
<dbReference type="GeneID" id="19332566"/>
<sequence>MLCHSNQLQWSKAGKNVKSVVIWDYMKCVVVGTLAGIIGRSGVKHQTRQTSPLKAAARALAAPMLPPFRSWMPQVLRAPMSSSNSLEIRDERQDSRIRLDLRTFPSFISFKAFPEEYGRRARRFMLACLNIGK</sequence>
<evidence type="ECO:0000313" key="1">
    <source>
        <dbReference type="EMBL" id="EME89549.1"/>
    </source>
</evidence>
<dbReference type="RefSeq" id="XP_007922133.1">
    <property type="nucleotide sequence ID" value="XM_007923942.1"/>
</dbReference>
<reference evidence="1 2" key="1">
    <citation type="journal article" date="2012" name="PLoS Pathog.">
        <title>Diverse lifestyles and strategies of plant pathogenesis encoded in the genomes of eighteen Dothideomycetes fungi.</title>
        <authorList>
            <person name="Ohm R.A."/>
            <person name="Feau N."/>
            <person name="Henrissat B."/>
            <person name="Schoch C.L."/>
            <person name="Horwitz B.A."/>
            <person name="Barry K.W."/>
            <person name="Condon B.J."/>
            <person name="Copeland A.C."/>
            <person name="Dhillon B."/>
            <person name="Glaser F."/>
            <person name="Hesse C.N."/>
            <person name="Kosti I."/>
            <person name="LaButti K."/>
            <person name="Lindquist E.A."/>
            <person name="Lucas S."/>
            <person name="Salamov A.A."/>
            <person name="Bradshaw R.E."/>
            <person name="Ciuffetti L."/>
            <person name="Hamelin R.C."/>
            <person name="Kema G.H.J."/>
            <person name="Lawrence C."/>
            <person name="Scott J.A."/>
            <person name="Spatafora J.W."/>
            <person name="Turgeon B.G."/>
            <person name="de Wit P.J.G.M."/>
            <person name="Zhong S."/>
            <person name="Goodwin S.B."/>
            <person name="Grigoriev I.V."/>
        </authorList>
    </citation>
    <scope>NUCLEOTIDE SEQUENCE [LARGE SCALE GENOMIC DNA]</scope>
    <source>
        <strain evidence="1 2">CIRAD86</strain>
    </source>
</reference>
<gene>
    <name evidence="1" type="ORF">MYCFIDRAFT_170990</name>
</gene>
<dbReference type="EMBL" id="KB446555">
    <property type="protein sequence ID" value="EME89549.1"/>
    <property type="molecule type" value="Genomic_DNA"/>
</dbReference>
<organism evidence="1 2">
    <name type="scientific">Pseudocercospora fijiensis (strain CIRAD86)</name>
    <name type="common">Black leaf streak disease fungus</name>
    <name type="synonym">Mycosphaerella fijiensis</name>
    <dbReference type="NCBI Taxonomy" id="383855"/>
    <lineage>
        <taxon>Eukaryota</taxon>
        <taxon>Fungi</taxon>
        <taxon>Dikarya</taxon>
        <taxon>Ascomycota</taxon>
        <taxon>Pezizomycotina</taxon>
        <taxon>Dothideomycetes</taxon>
        <taxon>Dothideomycetidae</taxon>
        <taxon>Mycosphaerellales</taxon>
        <taxon>Mycosphaerellaceae</taxon>
        <taxon>Pseudocercospora</taxon>
    </lineage>
</organism>
<evidence type="ECO:0000313" key="2">
    <source>
        <dbReference type="Proteomes" id="UP000016932"/>
    </source>
</evidence>
<dbReference type="VEuPathDB" id="FungiDB:MYCFIDRAFT_170990"/>
<proteinExistence type="predicted"/>
<dbReference type="AlphaFoldDB" id="N1Q9J9"/>
<protein>
    <submittedName>
        <fullName evidence="1">Uncharacterized protein</fullName>
    </submittedName>
</protein>
<keyword evidence="2" id="KW-1185">Reference proteome</keyword>
<accession>N1Q9J9</accession>
<dbReference type="HOGENOM" id="CLU_1907594_0_0_1"/>
<name>N1Q9J9_PSEFD</name>